<name>A0A7S0LK11_9EUKA</name>
<dbReference type="AlphaFoldDB" id="A0A7S0LK11"/>
<evidence type="ECO:0000313" key="2">
    <source>
        <dbReference type="EMBL" id="CAD8615005.1"/>
    </source>
</evidence>
<reference evidence="2" key="1">
    <citation type="submission" date="2021-01" db="EMBL/GenBank/DDBJ databases">
        <authorList>
            <person name="Corre E."/>
            <person name="Pelletier E."/>
            <person name="Niang G."/>
            <person name="Scheremetjew M."/>
            <person name="Finn R."/>
            <person name="Kale V."/>
            <person name="Holt S."/>
            <person name="Cochrane G."/>
            <person name="Meng A."/>
            <person name="Brown T."/>
            <person name="Cohen L."/>
        </authorList>
    </citation>
    <scope>NUCLEOTIDE SEQUENCE</scope>
    <source>
        <strain evidence="2">PLY182g</strain>
    </source>
</reference>
<feature type="compositionally biased region" description="Basic and acidic residues" evidence="1">
    <location>
        <begin position="44"/>
        <end position="60"/>
    </location>
</feature>
<evidence type="ECO:0000256" key="1">
    <source>
        <dbReference type="SAM" id="MobiDB-lite"/>
    </source>
</evidence>
<protein>
    <submittedName>
        <fullName evidence="2">Uncharacterized protein</fullName>
    </submittedName>
</protein>
<gene>
    <name evidence="2" type="ORF">CPEL01642_LOCUS18386</name>
</gene>
<sequence>MHTSSSGSGCTESEMPHTTAFWSSSSSSDSCDGQGALQCGDGGPAHERHARSDGDQDMKRQQQQQARVSFASSVCTNREAARHGRADALNQLVVNTATRMRDEVNHENELCEATGAAVSRSAPAANPRDRPGLVLSMPARRRPGLVVTVPARNGSMHRPTSLEQPYSSLLHAAFDHGTLPPALIDGHVAPAALQVSSLLFVHSNATEFCALPVPVVLGFARVYHSQELAYRTDS</sequence>
<organism evidence="2">
    <name type="scientific">Coccolithus braarudii</name>
    <dbReference type="NCBI Taxonomy" id="221442"/>
    <lineage>
        <taxon>Eukaryota</taxon>
        <taxon>Haptista</taxon>
        <taxon>Haptophyta</taxon>
        <taxon>Prymnesiophyceae</taxon>
        <taxon>Coccolithales</taxon>
        <taxon>Coccolithaceae</taxon>
        <taxon>Coccolithus</taxon>
    </lineage>
</organism>
<dbReference type="EMBL" id="HBEY01038631">
    <property type="protein sequence ID" value="CAD8615005.1"/>
    <property type="molecule type" value="Transcribed_RNA"/>
</dbReference>
<feature type="region of interest" description="Disordered" evidence="1">
    <location>
        <begin position="1"/>
        <end position="74"/>
    </location>
</feature>
<proteinExistence type="predicted"/>
<feature type="compositionally biased region" description="Low complexity" evidence="1">
    <location>
        <begin position="1"/>
        <end position="13"/>
    </location>
</feature>
<accession>A0A7S0LK11</accession>